<comment type="caution">
    <text evidence="1">The sequence shown here is derived from an EMBL/GenBank/DDBJ whole genome shotgun (WGS) entry which is preliminary data.</text>
</comment>
<dbReference type="AlphaFoldDB" id="A0A9P7QT37"/>
<evidence type="ECO:0000313" key="1">
    <source>
        <dbReference type="EMBL" id="KAG7040623.1"/>
    </source>
</evidence>
<name>A0A9P7QT37_9PEZI</name>
<protein>
    <submittedName>
        <fullName evidence="1">Uncharacterized protein</fullName>
    </submittedName>
</protein>
<feature type="non-terminal residue" evidence="1">
    <location>
        <position position="68"/>
    </location>
</feature>
<dbReference type="Proteomes" id="UP000699042">
    <property type="component" value="Unassembled WGS sequence"/>
</dbReference>
<evidence type="ECO:0000313" key="2">
    <source>
        <dbReference type="Proteomes" id="UP000699042"/>
    </source>
</evidence>
<proteinExistence type="predicted"/>
<reference evidence="1" key="1">
    <citation type="submission" date="2021-05" db="EMBL/GenBank/DDBJ databases">
        <title>Comparative genomics of three Colletotrichum scovillei strains and genetic complementation revealed genes involved fungal growth and virulence on chili pepper.</title>
        <authorList>
            <person name="Hsieh D.-K."/>
            <person name="Chuang S.-C."/>
            <person name="Chen C.-Y."/>
            <person name="Chao Y.-T."/>
            <person name="Lu M.-Y.J."/>
            <person name="Lee M.-H."/>
            <person name="Shih M.-C."/>
        </authorList>
    </citation>
    <scope>NUCLEOTIDE SEQUENCE</scope>
    <source>
        <strain evidence="1">Coll-153</strain>
    </source>
</reference>
<keyword evidence="2" id="KW-1185">Reference proteome</keyword>
<gene>
    <name evidence="1" type="ORF">JMJ77_013620</name>
</gene>
<organism evidence="1 2">
    <name type="scientific">Colletotrichum scovillei</name>
    <dbReference type="NCBI Taxonomy" id="1209932"/>
    <lineage>
        <taxon>Eukaryota</taxon>
        <taxon>Fungi</taxon>
        <taxon>Dikarya</taxon>
        <taxon>Ascomycota</taxon>
        <taxon>Pezizomycotina</taxon>
        <taxon>Sordariomycetes</taxon>
        <taxon>Hypocreomycetidae</taxon>
        <taxon>Glomerellales</taxon>
        <taxon>Glomerellaceae</taxon>
        <taxon>Colletotrichum</taxon>
        <taxon>Colletotrichum acutatum species complex</taxon>
    </lineage>
</organism>
<dbReference type="EMBL" id="JAESDN010000021">
    <property type="protein sequence ID" value="KAG7040623.1"/>
    <property type="molecule type" value="Genomic_DNA"/>
</dbReference>
<accession>A0A9P7QT37</accession>
<sequence length="68" mass="7433">MAPIRAWIGRDMVVGMGQSWDQRWVTGGRVGNIAAERQTQHKQQHGSMGAVRHPAPDELSVIPVCAKA</sequence>